<keyword evidence="3" id="KW-1185">Reference proteome</keyword>
<protein>
    <submittedName>
        <fullName evidence="2">Uncharacterized protein</fullName>
    </submittedName>
</protein>
<reference evidence="2 3" key="1">
    <citation type="submission" date="2019-02" db="EMBL/GenBank/DDBJ databases">
        <title>Deep-cultivation of Planctomycetes and their phenomic and genomic characterization uncovers novel biology.</title>
        <authorList>
            <person name="Wiegand S."/>
            <person name="Jogler M."/>
            <person name="Boedeker C."/>
            <person name="Pinto D."/>
            <person name="Vollmers J."/>
            <person name="Rivas-Marin E."/>
            <person name="Kohn T."/>
            <person name="Peeters S.H."/>
            <person name="Heuer A."/>
            <person name="Rast P."/>
            <person name="Oberbeckmann S."/>
            <person name="Bunk B."/>
            <person name="Jeske O."/>
            <person name="Meyerdierks A."/>
            <person name="Storesund J.E."/>
            <person name="Kallscheuer N."/>
            <person name="Luecker S."/>
            <person name="Lage O.M."/>
            <person name="Pohl T."/>
            <person name="Merkel B.J."/>
            <person name="Hornburger P."/>
            <person name="Mueller R.-W."/>
            <person name="Bruemmer F."/>
            <person name="Labrenz M."/>
            <person name="Spormann A.M."/>
            <person name="Op Den Camp H."/>
            <person name="Overmann J."/>
            <person name="Amann R."/>
            <person name="Jetten M.S.M."/>
            <person name="Mascher T."/>
            <person name="Medema M.H."/>
            <person name="Devos D.P."/>
            <person name="Kaster A.-K."/>
            <person name="Ovreas L."/>
            <person name="Rohde M."/>
            <person name="Galperin M.Y."/>
            <person name="Jogler C."/>
        </authorList>
    </citation>
    <scope>NUCLEOTIDE SEQUENCE [LARGE SCALE GENOMIC DNA]</scope>
    <source>
        <strain evidence="2 3">Pla52o</strain>
    </source>
</reference>
<evidence type="ECO:0000313" key="2">
    <source>
        <dbReference type="EMBL" id="TWU24323.1"/>
    </source>
</evidence>
<dbReference type="AlphaFoldDB" id="A0A5C6CHE6"/>
<keyword evidence="1" id="KW-0472">Membrane</keyword>
<organism evidence="2 3">
    <name type="scientific">Novipirellula galeiformis</name>
    <dbReference type="NCBI Taxonomy" id="2528004"/>
    <lineage>
        <taxon>Bacteria</taxon>
        <taxon>Pseudomonadati</taxon>
        <taxon>Planctomycetota</taxon>
        <taxon>Planctomycetia</taxon>
        <taxon>Pirellulales</taxon>
        <taxon>Pirellulaceae</taxon>
        <taxon>Novipirellula</taxon>
    </lineage>
</organism>
<keyword evidence="1" id="KW-1133">Transmembrane helix</keyword>
<feature type="transmembrane region" description="Helical" evidence="1">
    <location>
        <begin position="53"/>
        <end position="75"/>
    </location>
</feature>
<sequence>MLFFVVHLAWMLYSLPYARDRDTRLELIGKIVPGFARLCIAGSVLIPSPVHSIALVVVAFPILVVGRACYELLVFRGNAR</sequence>
<dbReference type="EMBL" id="SJPT01000003">
    <property type="protein sequence ID" value="TWU24323.1"/>
    <property type="molecule type" value="Genomic_DNA"/>
</dbReference>
<comment type="caution">
    <text evidence="2">The sequence shown here is derived from an EMBL/GenBank/DDBJ whole genome shotgun (WGS) entry which is preliminary data.</text>
</comment>
<evidence type="ECO:0000256" key="1">
    <source>
        <dbReference type="SAM" id="Phobius"/>
    </source>
</evidence>
<dbReference type="Proteomes" id="UP000316304">
    <property type="component" value="Unassembled WGS sequence"/>
</dbReference>
<keyword evidence="1" id="KW-0812">Transmembrane</keyword>
<name>A0A5C6CHE6_9BACT</name>
<gene>
    <name evidence="2" type="ORF">Pla52o_22500</name>
</gene>
<evidence type="ECO:0000313" key="3">
    <source>
        <dbReference type="Proteomes" id="UP000316304"/>
    </source>
</evidence>
<proteinExistence type="predicted"/>
<accession>A0A5C6CHE6</accession>